<comment type="caution">
    <text evidence="1">The sequence shown here is derived from an EMBL/GenBank/DDBJ whole genome shotgun (WGS) entry which is preliminary data.</text>
</comment>
<gene>
    <name evidence="1" type="ORF">SDC9_86625</name>
</gene>
<dbReference type="AlphaFoldDB" id="A0A644ZGZ5"/>
<evidence type="ECO:0000313" key="1">
    <source>
        <dbReference type="EMBL" id="MPM39987.1"/>
    </source>
</evidence>
<organism evidence="1">
    <name type="scientific">bioreactor metagenome</name>
    <dbReference type="NCBI Taxonomy" id="1076179"/>
    <lineage>
        <taxon>unclassified sequences</taxon>
        <taxon>metagenomes</taxon>
        <taxon>ecological metagenomes</taxon>
    </lineage>
</organism>
<dbReference type="EMBL" id="VSSQ01008837">
    <property type="protein sequence ID" value="MPM39987.1"/>
    <property type="molecule type" value="Genomic_DNA"/>
</dbReference>
<sequence>MFYILNTDNMLKKAIKFLRLYHRTCILAIRCHCKTNSLIAKRFQEHDCAWKKPNSSIFLLYKKSSILSKPFFFKLSPKLKPRISDRHTNSLQDLFSRYLTQSVLLCQTIGAISNCITAISQSHIKIKNDSFYHVNSTLSKKLLDSKIFRY</sequence>
<protein>
    <submittedName>
        <fullName evidence="1">Uncharacterized protein</fullName>
    </submittedName>
</protein>
<name>A0A644ZGZ5_9ZZZZ</name>
<accession>A0A644ZGZ5</accession>
<proteinExistence type="predicted"/>
<reference evidence="1" key="1">
    <citation type="submission" date="2019-08" db="EMBL/GenBank/DDBJ databases">
        <authorList>
            <person name="Kucharzyk K."/>
            <person name="Murdoch R.W."/>
            <person name="Higgins S."/>
            <person name="Loffler F."/>
        </authorList>
    </citation>
    <scope>NUCLEOTIDE SEQUENCE</scope>
</reference>